<dbReference type="OrthoDB" id="1360622at2"/>
<organism evidence="1 2">
    <name type="scientific">Flavobacterium reichenbachii</name>
    <dbReference type="NCBI Taxonomy" id="362418"/>
    <lineage>
        <taxon>Bacteria</taxon>
        <taxon>Pseudomonadati</taxon>
        <taxon>Bacteroidota</taxon>
        <taxon>Flavobacteriia</taxon>
        <taxon>Flavobacteriales</taxon>
        <taxon>Flavobacteriaceae</taxon>
        <taxon>Flavobacterium</taxon>
    </lineage>
</organism>
<proteinExistence type="predicted"/>
<name>A0A085ZF24_9FLAO</name>
<gene>
    <name evidence="1" type="ORF">IW19_23185</name>
</gene>
<evidence type="ECO:0000313" key="1">
    <source>
        <dbReference type="EMBL" id="KFF03038.1"/>
    </source>
</evidence>
<dbReference type="RefSeq" id="WP_035689783.1">
    <property type="nucleotide sequence ID" value="NZ_JPRL01000003.1"/>
</dbReference>
<dbReference type="eggNOG" id="ENOG5030R3W">
    <property type="taxonomic scope" value="Bacteria"/>
</dbReference>
<sequence length="126" mass="14447">MSEFLILKNIQLGQNSFGVESIYSTLNFSFYCASGIKKHFVNLSLADSFFLKDLIEAGKISNTALAKSGVDKLENLENTGRLFPYQYQMFCFDDCDNQYLIIFSVIDYRDTYSFIIYGVLQLRVPV</sequence>
<dbReference type="Proteomes" id="UP000028715">
    <property type="component" value="Unassembled WGS sequence"/>
</dbReference>
<reference evidence="1 2" key="1">
    <citation type="submission" date="2014-07" db="EMBL/GenBank/DDBJ databases">
        <title>Genome of Flavobacterium reichenbachii LMG 25512.</title>
        <authorList>
            <person name="Stropko S.J."/>
            <person name="Pipes S.E."/>
            <person name="Newman J.D."/>
        </authorList>
    </citation>
    <scope>NUCLEOTIDE SEQUENCE [LARGE SCALE GENOMIC DNA]</scope>
    <source>
        <strain evidence="1 2">LMG 25512</strain>
    </source>
</reference>
<protein>
    <submittedName>
        <fullName evidence="1">Uncharacterized protein</fullName>
    </submittedName>
</protein>
<dbReference type="STRING" id="362418.IW19_23185"/>
<keyword evidence="2" id="KW-1185">Reference proteome</keyword>
<accession>A0A085ZF24</accession>
<evidence type="ECO:0000313" key="2">
    <source>
        <dbReference type="Proteomes" id="UP000028715"/>
    </source>
</evidence>
<comment type="caution">
    <text evidence="1">The sequence shown here is derived from an EMBL/GenBank/DDBJ whole genome shotgun (WGS) entry which is preliminary data.</text>
</comment>
<dbReference type="AlphaFoldDB" id="A0A085ZF24"/>
<dbReference type="EMBL" id="JPRL01000003">
    <property type="protein sequence ID" value="KFF03038.1"/>
    <property type="molecule type" value="Genomic_DNA"/>
</dbReference>